<organism evidence="1 2">
    <name type="scientific">Nitrospira japonica</name>
    <dbReference type="NCBI Taxonomy" id="1325564"/>
    <lineage>
        <taxon>Bacteria</taxon>
        <taxon>Pseudomonadati</taxon>
        <taxon>Nitrospirota</taxon>
        <taxon>Nitrospiria</taxon>
        <taxon>Nitrospirales</taxon>
        <taxon>Nitrospiraceae</taxon>
        <taxon>Nitrospira</taxon>
    </lineage>
</organism>
<evidence type="ECO:0000313" key="1">
    <source>
        <dbReference type="EMBL" id="SLM47394.1"/>
    </source>
</evidence>
<dbReference type="STRING" id="1325564.NSJP_1222"/>
<name>A0A1W1I332_9BACT</name>
<evidence type="ECO:0000313" key="2">
    <source>
        <dbReference type="Proteomes" id="UP000192042"/>
    </source>
</evidence>
<accession>A0A1W1I332</accession>
<evidence type="ECO:0008006" key="3">
    <source>
        <dbReference type="Google" id="ProtNLM"/>
    </source>
</evidence>
<gene>
    <name evidence="1" type="ORF">NSJP_1222</name>
</gene>
<dbReference type="Gene3D" id="3.40.50.300">
    <property type="entry name" value="P-loop containing nucleotide triphosphate hydrolases"/>
    <property type="match status" value="1"/>
</dbReference>
<dbReference type="OrthoDB" id="9771781at2"/>
<dbReference type="EMBL" id="LT828648">
    <property type="protein sequence ID" value="SLM47394.1"/>
    <property type="molecule type" value="Genomic_DNA"/>
</dbReference>
<sequence>MMPGIIPFRLRHFEHMPVAARDLIQTWADRLSDHQRLPAVTEMDRPIAPVEGRLLHTVGSLHLYEFVLPAGRAVTIDAPFSIVLTDDMEPTEGVALRSQGSVLLAQTGDAIGPVVTGATIVPDHAGNLASRGTRLTDMLAQADTVRFGPADRLAPMLEAGSGHEEAGGVAMLSTVWSDDPAARRQRIAALAIEAIRGNKRILLVCPDHEAADEMAGTIARAMKAGGLLYKTWISRYEMTLARESAGLPIHEVGFEAQMHQFYAKSRAEKATLRRKYERFRELTPLLAYKSQKQKDLDEVRLLEWRLLTQVNDLRRKLQEGNETLAGYEKLPLLRRLSMQAVGKNVESLHQYRELYEHQIAGLMKELEIARGRIAELAPEAAVPKEIRPEFEELKEDIVRLGGTKKIRELLAAEENTNRQAFIQNRRLVITTAARVLGDPLFSRVRFDVLIADNAPWIGAAELLGSAALVRERIILTGARQDIATAGLWTSTALPSRGS</sequence>
<proteinExistence type="predicted"/>
<protein>
    <recommendedName>
        <fullName evidence="3">DNA2/NAM7 helicase helicase domain-containing protein</fullName>
    </recommendedName>
</protein>
<reference evidence="1 2" key="1">
    <citation type="submission" date="2017-03" db="EMBL/GenBank/DDBJ databases">
        <authorList>
            <person name="Afonso C.L."/>
            <person name="Miller P.J."/>
            <person name="Scott M.A."/>
            <person name="Spackman E."/>
            <person name="Goraichik I."/>
            <person name="Dimitrov K.M."/>
            <person name="Suarez D.L."/>
            <person name="Swayne D.E."/>
        </authorList>
    </citation>
    <scope>NUCLEOTIDE SEQUENCE [LARGE SCALE GENOMIC DNA]</scope>
    <source>
        <strain evidence="1">Genome sequencing of Nitrospira japonica strain NJ11</strain>
    </source>
</reference>
<dbReference type="AlphaFoldDB" id="A0A1W1I332"/>
<dbReference type="KEGG" id="nja:NSJP_1222"/>
<dbReference type="RefSeq" id="WP_080885939.1">
    <property type="nucleotide sequence ID" value="NZ_LT828648.1"/>
</dbReference>
<dbReference type="Proteomes" id="UP000192042">
    <property type="component" value="Chromosome I"/>
</dbReference>
<keyword evidence="2" id="KW-1185">Reference proteome</keyword>
<dbReference type="InterPro" id="IPR027417">
    <property type="entry name" value="P-loop_NTPase"/>
</dbReference>